<evidence type="ECO:0000313" key="2">
    <source>
        <dbReference type="EMBL" id="PWW71652.1"/>
    </source>
</evidence>
<organism evidence="2 3">
    <name type="scientific">Tuber magnatum</name>
    <name type="common">white Piedmont truffle</name>
    <dbReference type="NCBI Taxonomy" id="42249"/>
    <lineage>
        <taxon>Eukaryota</taxon>
        <taxon>Fungi</taxon>
        <taxon>Dikarya</taxon>
        <taxon>Ascomycota</taxon>
        <taxon>Pezizomycotina</taxon>
        <taxon>Pezizomycetes</taxon>
        <taxon>Pezizales</taxon>
        <taxon>Tuberaceae</taxon>
        <taxon>Tuber</taxon>
    </lineage>
</organism>
<dbReference type="EMBL" id="PYWC01000156">
    <property type="protein sequence ID" value="PWW71652.1"/>
    <property type="molecule type" value="Genomic_DNA"/>
</dbReference>
<feature type="signal peptide" evidence="1">
    <location>
        <begin position="1"/>
        <end position="18"/>
    </location>
</feature>
<dbReference type="AlphaFoldDB" id="A0A317SB08"/>
<keyword evidence="3" id="KW-1185">Reference proteome</keyword>
<gene>
    <name evidence="2" type="ORF">C7212DRAFT_367168</name>
</gene>
<dbReference type="STRING" id="42249.A0A317SB08"/>
<keyword evidence="1" id="KW-0732">Signal</keyword>
<evidence type="ECO:0000313" key="3">
    <source>
        <dbReference type="Proteomes" id="UP000246991"/>
    </source>
</evidence>
<dbReference type="Proteomes" id="UP000246991">
    <property type="component" value="Unassembled WGS sequence"/>
</dbReference>
<accession>A0A317SB08</accession>
<protein>
    <submittedName>
        <fullName evidence="2">Uncharacterized protein</fullName>
    </submittedName>
</protein>
<feature type="chain" id="PRO_5016253201" evidence="1">
    <location>
        <begin position="19"/>
        <end position="296"/>
    </location>
</feature>
<comment type="caution">
    <text evidence="2">The sequence shown here is derived from an EMBL/GenBank/DDBJ whole genome shotgun (WGS) entry which is preliminary data.</text>
</comment>
<reference evidence="2 3" key="1">
    <citation type="submission" date="2018-03" db="EMBL/GenBank/DDBJ databases">
        <title>Genomes of Pezizomycetes fungi and the evolution of truffles.</title>
        <authorList>
            <person name="Murat C."/>
            <person name="Payen T."/>
            <person name="Noel B."/>
            <person name="Kuo A."/>
            <person name="Martin F.M."/>
        </authorList>
    </citation>
    <scope>NUCLEOTIDE SEQUENCE [LARGE SCALE GENOMIC DNA]</scope>
    <source>
        <strain evidence="2">091103-1</strain>
    </source>
</reference>
<dbReference type="OrthoDB" id="5332714at2759"/>
<name>A0A317SB08_9PEZI</name>
<evidence type="ECO:0000256" key="1">
    <source>
        <dbReference type="SAM" id="SignalP"/>
    </source>
</evidence>
<proteinExistence type="predicted"/>
<sequence length="296" mass="31406">MKTASILSVAGFIATASAALGKTPWLDELGPSLNAGLGANLPFKAATGNNEWTKSIPQVCQETTISRSECKPSEMEVFGVTYPDCAQPWVMCRCTKSPMTFVPPDPSFRSISSLYHIIAASKPSEKFSGNCLYTSDLRSAMSCPSPSPAEAVAMPMHSEEISSSLAIAEASPLPRSSCTKPNTILPAVKSDTCVPDNYANTNQAEDFAQLMVVHAHKLVAGSLPKSTDCMKNQMNVMARDWPASTLWPATCDLSVKPPNSPSVTKADPVSVASVASAEFVPVFPEGVHMEDFGVVG</sequence>